<keyword evidence="12" id="KW-1185">Reference proteome</keyword>
<dbReference type="SMR" id="A0A6J2JBZ6"/>
<evidence type="ECO:0000313" key="13">
    <source>
        <dbReference type="RefSeq" id="XP_028026029.1"/>
    </source>
</evidence>
<evidence type="ECO:0000256" key="10">
    <source>
        <dbReference type="SAM" id="Phobius"/>
    </source>
</evidence>
<keyword evidence="3 9" id="KW-0812">Transmembrane</keyword>
<evidence type="ECO:0000256" key="1">
    <source>
        <dbReference type="ARBA" id="ARBA00004141"/>
    </source>
</evidence>
<sequence>MDTGSFLRGNETYDEFFERCNNLSRFDCTEEEMLWWLMGSRRLPLREIIPISIVLVVIFLTGVIGNVCVCVVIVKHPGLHTATNYYLFSLAISDLLLLMFGLPNDLSVYWHQYPYSLGLVFCKLRALISEAATYVSVLTISAFSLERYLAICHPLHVYAMAGLTRASRIILILWIISIVCASPFAVYTDITYRDYPPNSGNISVDSAFCALMASSPLLELSSIFFFFIPAVLILCLYVRMGLHIRSTRLTEKTKLGLLNGHVHGETRQAKSRKAIIRMLAAVVIAFFVCWAPFHVQRVFYVYGYSLPHYHVINEHLFNVAGALYYVSATVNPILYNVMSGR</sequence>
<evidence type="ECO:0000256" key="2">
    <source>
        <dbReference type="ARBA" id="ARBA00010663"/>
    </source>
</evidence>
<dbReference type="SMART" id="SM01381">
    <property type="entry name" value="7TM_GPCR_Srsx"/>
    <property type="match status" value="1"/>
</dbReference>
<evidence type="ECO:0000256" key="6">
    <source>
        <dbReference type="ARBA" id="ARBA00023136"/>
    </source>
</evidence>
<dbReference type="Gene3D" id="1.20.1070.10">
    <property type="entry name" value="Rhodopsin 7-helix transmembrane proteins"/>
    <property type="match status" value="1"/>
</dbReference>
<dbReference type="GO" id="GO:0005886">
    <property type="term" value="C:plasma membrane"/>
    <property type="evidence" value="ECO:0007669"/>
    <property type="project" value="TreeGrafter"/>
</dbReference>
<dbReference type="GeneID" id="114239822"/>
<keyword evidence="7 9" id="KW-0675">Receptor</keyword>
<feature type="domain" description="G-protein coupled receptors family 1 profile" evidence="11">
    <location>
        <begin position="65"/>
        <end position="335"/>
    </location>
</feature>
<reference evidence="13" key="1">
    <citation type="submission" date="2025-08" db="UniProtKB">
        <authorList>
            <consortium name="RefSeq"/>
        </authorList>
    </citation>
    <scope>IDENTIFICATION</scope>
    <source>
        <tissue evidence="13">Silk gland</tissue>
    </source>
</reference>
<dbReference type="Pfam" id="PF00001">
    <property type="entry name" value="7tm_1"/>
    <property type="match status" value="1"/>
</dbReference>
<comment type="subcellular location">
    <subcellularLocation>
        <location evidence="1">Membrane</location>
        <topology evidence="1">Multi-pass membrane protein</topology>
    </subcellularLocation>
</comment>
<dbReference type="CTD" id="100174936"/>
<dbReference type="PANTHER" id="PTHR24243">
    <property type="entry name" value="G-PROTEIN COUPLED RECEPTOR"/>
    <property type="match status" value="1"/>
</dbReference>
<evidence type="ECO:0000256" key="8">
    <source>
        <dbReference type="ARBA" id="ARBA00023224"/>
    </source>
</evidence>
<comment type="similarity">
    <text evidence="2 9">Belongs to the G-protein coupled receptor 1 family.</text>
</comment>
<dbReference type="PRINTS" id="PR01157">
    <property type="entry name" value="P2YPURNOCPTR"/>
</dbReference>
<evidence type="ECO:0000313" key="12">
    <source>
        <dbReference type="Proteomes" id="UP000504629"/>
    </source>
</evidence>
<evidence type="ECO:0000256" key="7">
    <source>
        <dbReference type="ARBA" id="ARBA00023170"/>
    </source>
</evidence>
<feature type="transmembrane region" description="Helical" evidence="10">
    <location>
        <begin position="85"/>
        <end position="104"/>
    </location>
</feature>
<dbReference type="InterPro" id="IPR017452">
    <property type="entry name" value="GPCR_Rhodpsn_7TM"/>
</dbReference>
<evidence type="ECO:0000256" key="9">
    <source>
        <dbReference type="RuleBase" id="RU000688"/>
    </source>
</evidence>
<dbReference type="GO" id="GO:0008188">
    <property type="term" value="F:neuropeptide receptor activity"/>
    <property type="evidence" value="ECO:0007669"/>
    <property type="project" value="TreeGrafter"/>
</dbReference>
<feature type="transmembrane region" description="Helical" evidence="10">
    <location>
        <begin position="124"/>
        <end position="145"/>
    </location>
</feature>
<keyword evidence="6 10" id="KW-0472">Membrane</keyword>
<dbReference type="InterPro" id="IPR000276">
    <property type="entry name" value="GPCR_Rhodpsn"/>
</dbReference>
<feature type="transmembrane region" description="Helical" evidence="10">
    <location>
        <begin position="166"/>
        <end position="187"/>
    </location>
</feature>
<accession>A0A6J2JBZ6</accession>
<organism evidence="12 13">
    <name type="scientific">Bombyx mandarina</name>
    <name type="common">Wild silk moth</name>
    <name type="synonym">Wild silkworm</name>
    <dbReference type="NCBI Taxonomy" id="7092"/>
    <lineage>
        <taxon>Eukaryota</taxon>
        <taxon>Metazoa</taxon>
        <taxon>Ecdysozoa</taxon>
        <taxon>Arthropoda</taxon>
        <taxon>Hexapoda</taxon>
        <taxon>Insecta</taxon>
        <taxon>Pterygota</taxon>
        <taxon>Neoptera</taxon>
        <taxon>Endopterygota</taxon>
        <taxon>Lepidoptera</taxon>
        <taxon>Glossata</taxon>
        <taxon>Ditrysia</taxon>
        <taxon>Bombycoidea</taxon>
        <taxon>Bombycidae</taxon>
        <taxon>Bombycinae</taxon>
        <taxon>Bombyx</taxon>
    </lineage>
</organism>
<dbReference type="RefSeq" id="XP_028026029.1">
    <property type="nucleotide sequence ID" value="XM_028170228.1"/>
</dbReference>
<dbReference type="SUPFAM" id="SSF81321">
    <property type="entry name" value="Family A G protein-coupled receptor-like"/>
    <property type="match status" value="1"/>
</dbReference>
<evidence type="ECO:0000256" key="5">
    <source>
        <dbReference type="ARBA" id="ARBA00023040"/>
    </source>
</evidence>
<keyword evidence="5 9" id="KW-0297">G-protein coupled receptor</keyword>
<proteinExistence type="inferred from homology"/>
<feature type="transmembrane region" description="Helical" evidence="10">
    <location>
        <begin position="48"/>
        <end position="73"/>
    </location>
</feature>
<feature type="transmembrane region" description="Helical" evidence="10">
    <location>
        <begin position="274"/>
        <end position="295"/>
    </location>
</feature>
<keyword evidence="8 9" id="KW-0807">Transducer</keyword>
<name>A0A6J2JBZ6_BOMMA</name>
<feature type="transmembrane region" description="Helical" evidence="10">
    <location>
        <begin position="220"/>
        <end position="238"/>
    </location>
</feature>
<dbReference type="OrthoDB" id="5962705at2759"/>
<dbReference type="PROSITE" id="PS50262">
    <property type="entry name" value="G_PROTEIN_RECEP_F1_2"/>
    <property type="match status" value="1"/>
</dbReference>
<feature type="transmembrane region" description="Helical" evidence="10">
    <location>
        <begin position="315"/>
        <end position="335"/>
    </location>
</feature>
<dbReference type="PROSITE" id="PS00237">
    <property type="entry name" value="G_PROTEIN_RECEP_F1_1"/>
    <property type="match status" value="1"/>
</dbReference>
<dbReference type="PANTHER" id="PTHR24243:SF107">
    <property type="entry name" value="NEUROPEPTIDES CAPA RECEPTOR"/>
    <property type="match status" value="1"/>
</dbReference>
<keyword evidence="4 10" id="KW-1133">Transmembrane helix</keyword>
<protein>
    <submittedName>
        <fullName evidence="13">Neuropeptides capa receptor-like</fullName>
    </submittedName>
</protein>
<evidence type="ECO:0000256" key="3">
    <source>
        <dbReference type="ARBA" id="ARBA00022692"/>
    </source>
</evidence>
<gene>
    <name evidence="13" type="primary">LOC114239822</name>
</gene>
<evidence type="ECO:0000256" key="4">
    <source>
        <dbReference type="ARBA" id="ARBA00022989"/>
    </source>
</evidence>
<dbReference type="PRINTS" id="PR00237">
    <property type="entry name" value="GPCRRHODOPSN"/>
</dbReference>
<dbReference type="KEGG" id="bman:114239822"/>
<evidence type="ECO:0000259" key="11">
    <source>
        <dbReference type="PROSITE" id="PS50262"/>
    </source>
</evidence>
<dbReference type="Proteomes" id="UP000504629">
    <property type="component" value="Unplaced"/>
</dbReference>
<dbReference type="AlphaFoldDB" id="A0A6J2JBZ6"/>